<sequence length="72" mass="7561">MPISARALAMSSPMMRRRGRECVVDGAADEVPDDLAGAVLGDAFDVVGRPVGSIEPAVCTRPDFRDASVVMV</sequence>
<accession>U1RR62</accession>
<dbReference type="HOGENOM" id="CLU_2713291_0_0_11"/>
<protein>
    <submittedName>
        <fullName evidence="1">Uncharacterized protein</fullName>
    </submittedName>
</protein>
<reference evidence="1 2" key="1">
    <citation type="submission" date="2013-06" db="EMBL/GenBank/DDBJ databases">
        <authorList>
            <person name="Weinstock G."/>
            <person name="Sodergren E."/>
            <person name="Lobos E.A."/>
            <person name="Fulton L."/>
            <person name="Fulton R."/>
            <person name="Courtney L."/>
            <person name="Fronick C."/>
            <person name="O'Laughlin M."/>
            <person name="Godfrey J."/>
            <person name="Wilson R.M."/>
            <person name="Miner T."/>
            <person name="Farmer C."/>
            <person name="Delehaunty K."/>
            <person name="Cordes M."/>
            <person name="Minx P."/>
            <person name="Tomlinson C."/>
            <person name="Chen J."/>
            <person name="Wollam A."/>
            <person name="Pepin K.H."/>
            <person name="Bhonagiri V."/>
            <person name="Zhang X."/>
            <person name="Warren W."/>
            <person name="Mitreva M."/>
            <person name="Mardis E.R."/>
            <person name="Wilson R.K."/>
        </authorList>
    </citation>
    <scope>NUCLEOTIDE SEQUENCE [LARGE SCALE GENOMIC DNA]</scope>
    <source>
        <strain evidence="1 2">F0510</strain>
    </source>
</reference>
<dbReference type="EMBL" id="AWSD01000092">
    <property type="protein sequence ID" value="ERH20922.1"/>
    <property type="molecule type" value="Genomic_DNA"/>
</dbReference>
<comment type="caution">
    <text evidence="1">The sequence shown here is derived from an EMBL/GenBank/DDBJ whole genome shotgun (WGS) entry which is preliminary data.</text>
</comment>
<evidence type="ECO:0000313" key="1">
    <source>
        <dbReference type="EMBL" id="ERH20922.1"/>
    </source>
</evidence>
<evidence type="ECO:0000313" key="2">
    <source>
        <dbReference type="Proteomes" id="UP000016498"/>
    </source>
</evidence>
<organism evidence="1 2">
    <name type="scientific">Actinomyces johnsonii F0510</name>
    <dbReference type="NCBI Taxonomy" id="1227262"/>
    <lineage>
        <taxon>Bacteria</taxon>
        <taxon>Bacillati</taxon>
        <taxon>Actinomycetota</taxon>
        <taxon>Actinomycetes</taxon>
        <taxon>Actinomycetales</taxon>
        <taxon>Actinomycetaceae</taxon>
        <taxon>Actinomyces</taxon>
    </lineage>
</organism>
<dbReference type="AlphaFoldDB" id="U1RR62"/>
<proteinExistence type="predicted"/>
<name>U1RR62_9ACTO</name>
<gene>
    <name evidence="1" type="ORF">HMPREF1549_00942</name>
</gene>
<dbReference type="Proteomes" id="UP000016498">
    <property type="component" value="Unassembled WGS sequence"/>
</dbReference>